<dbReference type="GO" id="GO:0030317">
    <property type="term" value="P:flagellated sperm motility"/>
    <property type="evidence" value="ECO:0007669"/>
    <property type="project" value="TreeGrafter"/>
</dbReference>
<organism evidence="4 5">
    <name type="scientific">Acanthoscelides obtectus</name>
    <name type="common">Bean weevil</name>
    <name type="synonym">Bruchus obtectus</name>
    <dbReference type="NCBI Taxonomy" id="200917"/>
    <lineage>
        <taxon>Eukaryota</taxon>
        <taxon>Metazoa</taxon>
        <taxon>Ecdysozoa</taxon>
        <taxon>Arthropoda</taxon>
        <taxon>Hexapoda</taxon>
        <taxon>Insecta</taxon>
        <taxon>Pterygota</taxon>
        <taxon>Neoptera</taxon>
        <taxon>Endopterygota</taxon>
        <taxon>Coleoptera</taxon>
        <taxon>Polyphaga</taxon>
        <taxon>Cucujiformia</taxon>
        <taxon>Chrysomeloidea</taxon>
        <taxon>Chrysomelidae</taxon>
        <taxon>Bruchinae</taxon>
        <taxon>Bruchini</taxon>
        <taxon>Acanthoscelides</taxon>
    </lineage>
</organism>
<dbReference type="InterPro" id="IPR037695">
    <property type="entry name" value="IQUB"/>
</dbReference>
<dbReference type="EMBL" id="CAKOFQ010006747">
    <property type="protein sequence ID" value="CAH1967712.1"/>
    <property type="molecule type" value="Genomic_DNA"/>
</dbReference>
<feature type="compositionally biased region" description="Basic and acidic residues" evidence="2">
    <location>
        <begin position="477"/>
        <end position="486"/>
    </location>
</feature>
<keyword evidence="1" id="KW-0175">Coiled coil</keyword>
<evidence type="ECO:0000313" key="4">
    <source>
        <dbReference type="EMBL" id="CAH1967712.1"/>
    </source>
</evidence>
<dbReference type="GO" id="GO:0001669">
    <property type="term" value="C:acrosomal vesicle"/>
    <property type="evidence" value="ECO:0007669"/>
    <property type="project" value="TreeGrafter"/>
</dbReference>
<sequence length="496" mass="58126">MDKNKADELNARIEEVLVSIEPVDFDNYKLQDQVTVKFYTVNSKVYTRSFSLYETCLEVKETLSETFAIPVEELELQYKDAGVEDTWNLSRLKPDQYGNLELKLICLSDKYTINVDTPYKDIQVPDIITVTVETEHGVKEVVVEVLNLAINKPNLGGYRHIKTGVKYPHGYSQTGPPPPKVPPEMKNHRDTQTYLMKNRKLDMEYTRATQMPNKGIYIPCVNDRIITAGPYETADEREARLDIDGKVRTIQRYFRAWKMRQSLHELSEEYRQRVRLEQERIERERLEDQARKRRDLVSKVFPMTLTDFAMLYSMVEKWKKAEIAKISSMYCGPSKIAEFYLLLEKEIDILRSLEKLKLQVVEDMGHKKVINFFKAIGKPIEWYSNYKSLHIYMDTLETQRGREYFKLYKTLVKKDLTTEEKLQVYCEIKTYLADHDCGESLQIIHLIDRVCQLMARGAEHRYDGTTVLLEQQKNDKASRCTGEKNRSHGFAPFQAR</sequence>
<dbReference type="PANTHER" id="PTHR21074">
    <property type="entry name" value="IQ AND UBIQUITIN-LIKE DOMAIN-CONTAINING PROTEIN"/>
    <property type="match status" value="1"/>
</dbReference>
<evidence type="ECO:0000256" key="1">
    <source>
        <dbReference type="SAM" id="Coils"/>
    </source>
</evidence>
<gene>
    <name evidence="4" type="ORF">ACAOBT_LOCUS7508</name>
</gene>
<evidence type="ECO:0000256" key="2">
    <source>
        <dbReference type="SAM" id="MobiDB-lite"/>
    </source>
</evidence>
<feature type="region of interest" description="Disordered" evidence="2">
    <location>
        <begin position="477"/>
        <end position="496"/>
    </location>
</feature>
<feature type="domain" description="IQ motif and ubiquitin-like" evidence="3">
    <location>
        <begin position="366"/>
        <end position="460"/>
    </location>
</feature>
<keyword evidence="5" id="KW-1185">Reference proteome</keyword>
<proteinExistence type="predicted"/>
<comment type="caution">
    <text evidence="4">The sequence shown here is derived from an EMBL/GenBank/DDBJ whole genome shotgun (WGS) entry which is preliminary data.</text>
</comment>
<dbReference type="GO" id="GO:0060271">
    <property type="term" value="P:cilium assembly"/>
    <property type="evidence" value="ECO:0007669"/>
    <property type="project" value="TreeGrafter"/>
</dbReference>
<dbReference type="PANTHER" id="PTHR21074:SF0">
    <property type="entry name" value="IQ AND UBIQUITIN-LIKE DOMAIN-CONTAINING PROTEIN"/>
    <property type="match status" value="1"/>
</dbReference>
<protein>
    <recommendedName>
        <fullName evidence="3">IQ motif and ubiquitin-like domain-containing protein</fullName>
    </recommendedName>
</protein>
<reference evidence="4" key="1">
    <citation type="submission" date="2022-03" db="EMBL/GenBank/DDBJ databases">
        <authorList>
            <person name="Sayadi A."/>
        </authorList>
    </citation>
    <scope>NUCLEOTIDE SEQUENCE</scope>
</reference>
<dbReference type="InterPro" id="IPR029071">
    <property type="entry name" value="Ubiquitin-like_domsf"/>
</dbReference>
<dbReference type="SUPFAM" id="SSF54236">
    <property type="entry name" value="Ubiquitin-like"/>
    <property type="match status" value="1"/>
</dbReference>
<feature type="coiled-coil region" evidence="1">
    <location>
        <begin position="259"/>
        <end position="296"/>
    </location>
</feature>
<dbReference type="GO" id="GO:0031514">
    <property type="term" value="C:motile cilium"/>
    <property type="evidence" value="ECO:0007669"/>
    <property type="project" value="TreeGrafter"/>
</dbReference>
<accession>A0A9P0KAY2</accession>
<name>A0A9P0KAY2_ACAOB</name>
<dbReference type="AlphaFoldDB" id="A0A9P0KAY2"/>
<evidence type="ECO:0000313" key="5">
    <source>
        <dbReference type="Proteomes" id="UP001152888"/>
    </source>
</evidence>
<dbReference type="InterPro" id="IPR057887">
    <property type="entry name" value="IQUB_helical"/>
</dbReference>
<evidence type="ECO:0000259" key="3">
    <source>
        <dbReference type="Pfam" id="PF25805"/>
    </source>
</evidence>
<dbReference type="Proteomes" id="UP001152888">
    <property type="component" value="Unassembled WGS sequence"/>
</dbReference>
<dbReference type="OrthoDB" id="10265862at2759"/>
<dbReference type="Pfam" id="PF25805">
    <property type="entry name" value="IQUB"/>
    <property type="match status" value="1"/>
</dbReference>